<reference evidence="2 3" key="1">
    <citation type="submission" date="2017-10" db="EMBL/GenBank/DDBJ databases">
        <title>Comparative genomics in systemic dimorphic fungi from Ajellomycetaceae.</title>
        <authorList>
            <person name="Munoz J.F."/>
            <person name="Mcewen J.G."/>
            <person name="Clay O.K."/>
            <person name="Cuomo C.A."/>
        </authorList>
    </citation>
    <scope>NUCLEOTIDE SEQUENCE [LARGE SCALE GENOMIC DNA]</scope>
    <source>
        <strain evidence="2 3">UAMH5409</strain>
    </source>
</reference>
<feature type="chain" id="PRO_5012948015" description="Phospholipase D" evidence="1">
    <location>
        <begin position="31"/>
        <end position="324"/>
    </location>
</feature>
<name>A0A2B7WNB8_9EURO</name>
<evidence type="ECO:0000313" key="2">
    <source>
        <dbReference type="EMBL" id="PGG98020.1"/>
    </source>
</evidence>
<evidence type="ECO:0008006" key="4">
    <source>
        <dbReference type="Google" id="ProtNLM"/>
    </source>
</evidence>
<keyword evidence="1" id="KW-0732">Signal</keyword>
<dbReference type="Gene3D" id="3.20.20.190">
    <property type="entry name" value="Phosphatidylinositol (PI) phosphodiesterase"/>
    <property type="match status" value="1"/>
</dbReference>
<dbReference type="Proteomes" id="UP000223968">
    <property type="component" value="Unassembled WGS sequence"/>
</dbReference>
<dbReference type="EMBL" id="PDNB01000234">
    <property type="protein sequence ID" value="PGG98020.1"/>
    <property type="molecule type" value="Genomic_DNA"/>
</dbReference>
<gene>
    <name evidence="2" type="ORF">AJ79_09012</name>
</gene>
<dbReference type="OrthoDB" id="4907280at2759"/>
<sequence length="324" mass="36039">MLSLSRSLPLLCSAYLLLINIFLSISLVQAAPALVEKRNAAKHVYAIAHKVLTVEALEDAINDGANAIEVDLTAWKKGDKTGTKKSKWMMDHDGDGKNHGDTAEKVFKAVEKLVEDKRTVAFFEFDIKNPDHCEADEDCGIDALRKMARKYLQPHGVRTLYRFQSKHTKTEDFKRISADLNDDEAVTVSTATDGVLKAYKDAGKEVPKEKRIMDYGFTGLDKETGFGTCKEKKSKKLCTQIVQAVKARDDGKLAKVIAWTATSADTKRVLKLLDKGLDGIVYGPGHKEYKSSKDTKAMLKAIKKWIHEHSDSHVFGGQRDAPWG</sequence>
<organism evidence="2 3">
    <name type="scientific">Helicocarpus griseus UAMH5409</name>
    <dbReference type="NCBI Taxonomy" id="1447875"/>
    <lineage>
        <taxon>Eukaryota</taxon>
        <taxon>Fungi</taxon>
        <taxon>Dikarya</taxon>
        <taxon>Ascomycota</taxon>
        <taxon>Pezizomycotina</taxon>
        <taxon>Eurotiomycetes</taxon>
        <taxon>Eurotiomycetidae</taxon>
        <taxon>Onygenales</taxon>
        <taxon>Ajellomycetaceae</taxon>
        <taxon>Helicocarpus</taxon>
    </lineage>
</organism>
<keyword evidence="3" id="KW-1185">Reference proteome</keyword>
<dbReference type="GO" id="GO:0006629">
    <property type="term" value="P:lipid metabolic process"/>
    <property type="evidence" value="ECO:0007669"/>
    <property type="project" value="InterPro"/>
</dbReference>
<proteinExistence type="predicted"/>
<dbReference type="InterPro" id="IPR017946">
    <property type="entry name" value="PLC-like_Pdiesterase_TIM-brl"/>
</dbReference>
<evidence type="ECO:0000313" key="3">
    <source>
        <dbReference type="Proteomes" id="UP000223968"/>
    </source>
</evidence>
<protein>
    <recommendedName>
        <fullName evidence="4">Phospholipase D</fullName>
    </recommendedName>
</protein>
<dbReference type="AlphaFoldDB" id="A0A2B7WNB8"/>
<evidence type="ECO:0000256" key="1">
    <source>
        <dbReference type="SAM" id="SignalP"/>
    </source>
</evidence>
<dbReference type="GO" id="GO:0008081">
    <property type="term" value="F:phosphoric diester hydrolase activity"/>
    <property type="evidence" value="ECO:0007669"/>
    <property type="project" value="InterPro"/>
</dbReference>
<feature type="signal peptide" evidence="1">
    <location>
        <begin position="1"/>
        <end position="30"/>
    </location>
</feature>
<comment type="caution">
    <text evidence="2">The sequence shown here is derived from an EMBL/GenBank/DDBJ whole genome shotgun (WGS) entry which is preliminary data.</text>
</comment>
<accession>A0A2B7WNB8</accession>